<dbReference type="PANTHER" id="PTHR24189">
    <property type="entry name" value="MYOTROPHIN"/>
    <property type="match status" value="1"/>
</dbReference>
<evidence type="ECO:0000313" key="4">
    <source>
        <dbReference type="EMBL" id="MBL3656902.1"/>
    </source>
</evidence>
<feature type="repeat" description="ANK" evidence="3">
    <location>
        <begin position="380"/>
        <end position="412"/>
    </location>
</feature>
<sequence>MSFLDKLFGGEKKEEPIFQATQKFFEDHPESLEQVIKGGNLERIKSLLDASNFQKADENNHKPFFYATLYAKTDVIEYLFSLGSDFEEARKTPMSSAFNTLIESGSAEVLQTFINHGYIVPLGDKGAPVIQKAIQARASKEFVEILLDKGAELSIYEGMSPLETAIVENSDEEIILLLMDVNCPLSEGSNIKFVERLLLAPLGPNKKGRVLKKAVELYNIDLNQPIEDKTILELAIEYKLSSFVLNLIINGVKFQSHLHEVTSLLSHKQMEKLAEFLSTEKSDISEYLSLLSYTYLKTYVDDNNDLSDKYVVEGISLNRRIKSDERLALLQACIEKKADINLCSDERHNPLYAMTKNIHPEEPLDVISFLLENGALIEYNGYSALFYALSNYHMGLIGLFLENGANVNFIDANDEGVANYFFKEHANLNSALKRREVLKLLLKHGLDVNNKTVYISNAKKENKSEKDHKPERQEVSAVGRFMIEKELRLVDVILEDPAIKITDEDIIFYAIENVSRDHFIKELIALNPAYVKKDYYKKGSQSADANILNLGLRKFTPQLLDFILDNYPEISVDNEVEPAILDILDNNYYPIELVKKLISKLSDINRTYLFTEDKAQYTSTLLLEYAKKNRKVRGNERYHTILSYLLEQGADPKATAKSEEVAEGQLKERSIFIEARPIDILPLEVYDLLYAYGASLSAPVGESYESPLMSLISRYDVRDETLGELMGYAFSKEAFDLEQKDKSEYTLLLAAAAYGLPHTTQSLITLGADIEAKGGANQSQALHHAITSVPNVLATLRLQVSQRLLDAGINFEVKDKFQMTPLMAAAEVGAGSVAHELITRGADVNATDANGSSVLHRAILGRNSYDMPHRHGSVKSKIIVELVEAGANINHVADYGGSALVYAIDYGDREIFDTLLRLNADINTTCSEGFLPLYYAQLIRDQYFANTLFRNPDLQINKTDVQHRTILHQLLEVDFPLVVFEKILKSMTDHGADINHKEKVDPVLLYYVKMMSFVSRREVGFTRKEKAIDPVEDKKAKALVAAGADVKQAKDIAEANNESDEIIDYLSSLPIEY</sequence>
<protein>
    <submittedName>
        <fullName evidence="4">Ankyrin repeat domain-containing protein</fullName>
    </submittedName>
</protein>
<dbReference type="PROSITE" id="PS50088">
    <property type="entry name" value="ANK_REPEAT"/>
    <property type="match status" value="3"/>
</dbReference>
<reference evidence="4" key="1">
    <citation type="submission" date="2021-01" db="EMBL/GenBank/DDBJ databases">
        <title>Fulvivirga kasyanovii gen. nov., sp nov., a novel member of the phylum Bacteroidetes isolated from seawater in a mussel farm.</title>
        <authorList>
            <person name="Zhao L.-H."/>
            <person name="Wang Z.-J."/>
        </authorList>
    </citation>
    <scope>NUCLEOTIDE SEQUENCE</scope>
    <source>
        <strain evidence="4">2943</strain>
    </source>
</reference>
<proteinExistence type="predicted"/>
<evidence type="ECO:0000256" key="3">
    <source>
        <dbReference type="PROSITE-ProRule" id="PRU00023"/>
    </source>
</evidence>
<evidence type="ECO:0000313" key="5">
    <source>
        <dbReference type="Proteomes" id="UP000659388"/>
    </source>
</evidence>
<dbReference type="EMBL" id="JAESIY010000006">
    <property type="protein sequence ID" value="MBL3656902.1"/>
    <property type="molecule type" value="Genomic_DNA"/>
</dbReference>
<dbReference type="PANTHER" id="PTHR24189:SF50">
    <property type="entry name" value="ANKYRIN REPEAT AND SOCS BOX PROTEIN 2"/>
    <property type="match status" value="1"/>
</dbReference>
<dbReference type="InterPro" id="IPR036770">
    <property type="entry name" value="Ankyrin_rpt-contain_sf"/>
</dbReference>
<dbReference type="SMART" id="SM00248">
    <property type="entry name" value="ANK"/>
    <property type="match status" value="15"/>
</dbReference>
<feature type="repeat" description="ANK" evidence="3">
    <location>
        <begin position="895"/>
        <end position="927"/>
    </location>
</feature>
<evidence type="ECO:0000256" key="1">
    <source>
        <dbReference type="ARBA" id="ARBA00022737"/>
    </source>
</evidence>
<dbReference type="Gene3D" id="1.25.40.20">
    <property type="entry name" value="Ankyrin repeat-containing domain"/>
    <property type="match status" value="3"/>
</dbReference>
<dbReference type="PROSITE" id="PS50297">
    <property type="entry name" value="ANK_REP_REGION"/>
    <property type="match status" value="3"/>
</dbReference>
<name>A0A937F8D4_9BACT</name>
<dbReference type="InterPro" id="IPR002110">
    <property type="entry name" value="Ankyrin_rpt"/>
</dbReference>
<comment type="caution">
    <text evidence="4">The sequence shown here is derived from an EMBL/GenBank/DDBJ whole genome shotgun (WGS) entry which is preliminary data.</text>
</comment>
<keyword evidence="1" id="KW-0677">Repeat</keyword>
<keyword evidence="2 3" id="KW-0040">ANK repeat</keyword>
<dbReference type="AlphaFoldDB" id="A0A937F8D4"/>
<gene>
    <name evidence="4" type="ORF">JL102_12215</name>
</gene>
<dbReference type="Pfam" id="PF00023">
    <property type="entry name" value="Ank"/>
    <property type="match status" value="1"/>
</dbReference>
<dbReference type="RefSeq" id="WP_202244698.1">
    <property type="nucleotide sequence ID" value="NZ_JAESIY010000006.1"/>
</dbReference>
<accession>A0A937F8D4</accession>
<evidence type="ECO:0000256" key="2">
    <source>
        <dbReference type="ARBA" id="ARBA00023043"/>
    </source>
</evidence>
<dbReference type="SUPFAM" id="SSF48403">
    <property type="entry name" value="Ankyrin repeat"/>
    <property type="match status" value="2"/>
</dbReference>
<feature type="repeat" description="ANK" evidence="3">
    <location>
        <begin position="817"/>
        <end position="849"/>
    </location>
</feature>
<organism evidence="4 5">
    <name type="scientific">Fulvivirga sediminis</name>
    <dbReference type="NCBI Taxonomy" id="2803949"/>
    <lineage>
        <taxon>Bacteria</taxon>
        <taxon>Pseudomonadati</taxon>
        <taxon>Bacteroidota</taxon>
        <taxon>Cytophagia</taxon>
        <taxon>Cytophagales</taxon>
        <taxon>Fulvivirgaceae</taxon>
        <taxon>Fulvivirga</taxon>
    </lineage>
</organism>
<dbReference type="Proteomes" id="UP000659388">
    <property type="component" value="Unassembled WGS sequence"/>
</dbReference>
<keyword evidence="5" id="KW-1185">Reference proteome</keyword>
<dbReference type="InterPro" id="IPR050745">
    <property type="entry name" value="Multifunctional_regulatory"/>
</dbReference>